<dbReference type="PANTHER" id="PTHR46499:SF2">
    <property type="entry name" value="ARCHAEOSINE SYNTHASE"/>
    <property type="match status" value="1"/>
</dbReference>
<dbReference type="Pfam" id="PF17884">
    <property type="entry name" value="DUF5591"/>
    <property type="match status" value="1"/>
</dbReference>
<dbReference type="InterPro" id="IPR036895">
    <property type="entry name" value="Uracil-DNA_glycosylase-like_sf"/>
</dbReference>
<dbReference type="EMBL" id="CP091092">
    <property type="protein sequence ID" value="WFN35954.1"/>
    <property type="molecule type" value="Genomic_DNA"/>
</dbReference>
<dbReference type="SMART" id="SM00359">
    <property type="entry name" value="PUA"/>
    <property type="match status" value="1"/>
</dbReference>
<dbReference type="AlphaFoldDB" id="A0AAF0FNR7"/>
<accession>A0AAF0FNR7</accession>
<dbReference type="Proteomes" id="UP001218895">
    <property type="component" value="Chromosome"/>
</dbReference>
<keyword evidence="5" id="KW-0032">Aminotransferase</keyword>
<dbReference type="InterPro" id="IPR015947">
    <property type="entry name" value="PUA-like_sf"/>
</dbReference>
<keyword evidence="6" id="KW-1185">Reference proteome</keyword>
<dbReference type="SUPFAM" id="SSF52141">
    <property type="entry name" value="Uracil-DNA glycosylase-like"/>
    <property type="match status" value="1"/>
</dbReference>
<dbReference type="InterPro" id="IPR002478">
    <property type="entry name" value="PUA"/>
</dbReference>
<dbReference type="NCBIfam" id="TIGR00451">
    <property type="entry name" value="unchar_dom_2"/>
    <property type="match status" value="1"/>
</dbReference>
<dbReference type="InterPro" id="IPR036974">
    <property type="entry name" value="PUA_sf"/>
</dbReference>
<feature type="domain" description="PUA" evidence="4">
    <location>
        <begin position="474"/>
        <end position="541"/>
    </location>
</feature>
<reference evidence="5" key="1">
    <citation type="submission" date="2022-01" db="EMBL/GenBank/DDBJ databases">
        <title>Complete genome of Methanomicrobium antiquum DSM 21220.</title>
        <authorList>
            <person name="Chen S.-C."/>
            <person name="You Y.-T."/>
            <person name="Zhou Y.-Z."/>
            <person name="Lai M.-C."/>
        </authorList>
    </citation>
    <scope>NUCLEOTIDE SEQUENCE</scope>
    <source>
        <strain evidence="5">DSM 21220</strain>
    </source>
</reference>
<dbReference type="NCBIfam" id="NF040592">
    <property type="entry name" value="tRNA_mod_ArcS"/>
    <property type="match status" value="1"/>
</dbReference>
<evidence type="ECO:0000313" key="6">
    <source>
        <dbReference type="Proteomes" id="UP001218895"/>
    </source>
</evidence>
<comment type="pathway">
    <text evidence="1">tRNA modification; archaeosine-tRNA biosynthesis.</text>
</comment>
<sequence>MFEALKRDGLARTGIYSKDSGESIETPSAIDADSFFPDLKEHEFSNIPLFANKKFVDKNSPEYKELIFIHPESENKGVFGDCLILSNWHTVLENPKYYVKMLLKMKGNHPSDTAWYTPACALPSNVATLINSGFDIFDYRAVDLKSAKGIFCTSDGEFLAEEWFDKGLCRCSGCENKNLFEHNRNALDTEIETVKNFLKDGHLRELLERRCRNSASQVSILRLFDMSYDFIEPRVAIARSTRLYANSGESLKRPEVKRFVERVIERFVPSRTDTAVLIPCSAKKPYSSSQSHMKFQSAIQNRAHEIIITSPLGIVPRELERMYPAGHYDVPVTGYWDGEERAFITDAIARYFEKNRYEKVFVHLDGDSFEIAKAALERSNTDYECTATDKLTSSESLKKLESALKYGRKKGPNLIKGTLSYQFGFDADTSKLQLKGKFMREKVLMGKKQVFSIDTGTGLMRPTFEGWDLIESGYRVYIDNFIPQGDILAPGVLNCDPDIREGDEVFVVGEGAVATGRAAMGAAEMCSSKRGVAVRVRKVKKL</sequence>
<dbReference type="InterPro" id="IPR053418">
    <property type="entry name" value="Archaeosine_synthase_1"/>
</dbReference>
<comment type="similarity">
    <text evidence="2">Belongs to the archaeosine synthase type 1 family.</text>
</comment>
<evidence type="ECO:0000256" key="2">
    <source>
        <dbReference type="ARBA" id="ARBA00008906"/>
    </source>
</evidence>
<dbReference type="EC" id="2.6.1.97" evidence="5"/>
<dbReference type="PROSITE" id="PS50890">
    <property type="entry name" value="PUA"/>
    <property type="match status" value="1"/>
</dbReference>
<dbReference type="GO" id="GO:0002099">
    <property type="term" value="P:tRNA wobble guanine modification"/>
    <property type="evidence" value="ECO:0007669"/>
    <property type="project" value="TreeGrafter"/>
</dbReference>
<dbReference type="GO" id="GO:0005737">
    <property type="term" value="C:cytoplasm"/>
    <property type="evidence" value="ECO:0007669"/>
    <property type="project" value="TreeGrafter"/>
</dbReference>
<dbReference type="InterPro" id="IPR040777">
    <property type="entry name" value="DUF5591"/>
</dbReference>
<organism evidence="5 6">
    <name type="scientific">Methanomicrobium antiquum</name>
    <dbReference type="NCBI Taxonomy" id="487686"/>
    <lineage>
        <taxon>Archaea</taxon>
        <taxon>Methanobacteriati</taxon>
        <taxon>Methanobacteriota</taxon>
        <taxon>Stenosarchaea group</taxon>
        <taxon>Methanomicrobia</taxon>
        <taxon>Methanomicrobiales</taxon>
        <taxon>Methanomicrobiaceae</taxon>
        <taxon>Methanomicrobium</taxon>
    </lineage>
</organism>
<evidence type="ECO:0000256" key="1">
    <source>
        <dbReference type="ARBA" id="ARBA00005030"/>
    </source>
</evidence>
<dbReference type="InterPro" id="IPR036511">
    <property type="entry name" value="TGT-like_sf"/>
</dbReference>
<keyword evidence="5" id="KW-0808">Transferase</keyword>
<dbReference type="SUPFAM" id="SSF88697">
    <property type="entry name" value="PUA domain-like"/>
    <property type="match status" value="1"/>
</dbReference>
<dbReference type="CDD" id="cd21149">
    <property type="entry name" value="PUA_archaeosine_TGT"/>
    <property type="match status" value="1"/>
</dbReference>
<gene>
    <name evidence="5" type="primary">arcS</name>
    <name evidence="5" type="ORF">L1994_07260</name>
</gene>
<dbReference type="KEGG" id="manq:L1994_07260"/>
<dbReference type="InterPro" id="IPR050076">
    <property type="entry name" value="ArchSynthase1/Queuine_TRR"/>
</dbReference>
<dbReference type="Gene3D" id="2.30.130.10">
    <property type="entry name" value="PUA domain"/>
    <property type="match status" value="1"/>
</dbReference>
<dbReference type="GeneID" id="79950184"/>
<keyword evidence="3" id="KW-0819">tRNA processing</keyword>
<protein>
    <submittedName>
        <fullName evidence="5">Archaeosine synthase subunit alpha</fullName>
        <ecNumber evidence="5">2.6.1.97</ecNumber>
    </submittedName>
</protein>
<evidence type="ECO:0000259" key="4">
    <source>
        <dbReference type="SMART" id="SM00359"/>
    </source>
</evidence>
<proteinExistence type="inferred from homology"/>
<name>A0AAF0FNR7_9EURY</name>
<dbReference type="SUPFAM" id="SSF51713">
    <property type="entry name" value="tRNA-guanine transglycosylase"/>
    <property type="match status" value="1"/>
</dbReference>
<dbReference type="GO" id="GO:0008483">
    <property type="term" value="F:transaminase activity"/>
    <property type="evidence" value="ECO:0007669"/>
    <property type="project" value="UniProtKB-KW"/>
</dbReference>
<evidence type="ECO:0000313" key="5">
    <source>
        <dbReference type="EMBL" id="WFN35954.1"/>
    </source>
</evidence>
<dbReference type="Gene3D" id="3.40.50.10630">
    <property type="entry name" value="Uracil-DNA glycosylase-like"/>
    <property type="match status" value="1"/>
</dbReference>
<dbReference type="Pfam" id="PF01472">
    <property type="entry name" value="PUA"/>
    <property type="match status" value="1"/>
</dbReference>
<dbReference type="Gene3D" id="3.20.20.105">
    <property type="entry name" value="Queuine tRNA-ribosyltransferase-like"/>
    <property type="match status" value="1"/>
</dbReference>
<dbReference type="PANTHER" id="PTHR46499">
    <property type="entry name" value="QUEUINE TRNA-RIBOSYLTRANSFERASE"/>
    <property type="match status" value="1"/>
</dbReference>
<dbReference type="GO" id="GO:0003723">
    <property type="term" value="F:RNA binding"/>
    <property type="evidence" value="ECO:0007669"/>
    <property type="project" value="InterPro"/>
</dbReference>
<dbReference type="RefSeq" id="WP_278098793.1">
    <property type="nucleotide sequence ID" value="NZ_CP091092.1"/>
</dbReference>
<evidence type="ECO:0000256" key="3">
    <source>
        <dbReference type="ARBA" id="ARBA00022694"/>
    </source>
</evidence>
<dbReference type="GO" id="GO:0002948">
    <property type="term" value="F:archaeosine synthase activity"/>
    <property type="evidence" value="ECO:0007669"/>
    <property type="project" value="UniProtKB-EC"/>
</dbReference>
<dbReference type="InterPro" id="IPR004521">
    <property type="entry name" value="Uncharacterised_CHP00451"/>
</dbReference>